<protein>
    <recommendedName>
        <fullName evidence="5">Suppressor of lethality of KEX2 GAS1 double null mutant protein 1</fullName>
    </recommendedName>
</protein>
<gene>
    <name evidence="3" type="ORF">AC631_04977</name>
</gene>
<name>A0A0V1PSM7_9ASCO</name>
<evidence type="ECO:0000256" key="2">
    <source>
        <dbReference type="SAM" id="Phobius"/>
    </source>
</evidence>
<feature type="compositionally biased region" description="Polar residues" evidence="1">
    <location>
        <begin position="136"/>
        <end position="160"/>
    </location>
</feature>
<dbReference type="OrthoDB" id="4082885at2759"/>
<keyword evidence="2" id="KW-0472">Membrane</keyword>
<evidence type="ECO:0000256" key="1">
    <source>
        <dbReference type="SAM" id="MobiDB-lite"/>
    </source>
</evidence>
<proteinExistence type="predicted"/>
<feature type="compositionally biased region" description="Low complexity" evidence="1">
    <location>
        <begin position="88"/>
        <end position="101"/>
    </location>
</feature>
<feature type="transmembrane region" description="Helical" evidence="2">
    <location>
        <begin position="6"/>
        <end position="29"/>
    </location>
</feature>
<keyword evidence="2" id="KW-0812">Transmembrane</keyword>
<organism evidence="3 4">
    <name type="scientific">Debaryomyces fabryi</name>
    <dbReference type="NCBI Taxonomy" id="58627"/>
    <lineage>
        <taxon>Eukaryota</taxon>
        <taxon>Fungi</taxon>
        <taxon>Dikarya</taxon>
        <taxon>Ascomycota</taxon>
        <taxon>Saccharomycotina</taxon>
        <taxon>Pichiomycetes</taxon>
        <taxon>Debaryomycetaceae</taxon>
        <taxon>Debaryomyces</taxon>
    </lineage>
</organism>
<evidence type="ECO:0008006" key="5">
    <source>
        <dbReference type="Google" id="ProtNLM"/>
    </source>
</evidence>
<dbReference type="RefSeq" id="XP_015465363.1">
    <property type="nucleotide sequence ID" value="XM_015613806.1"/>
</dbReference>
<dbReference type="Proteomes" id="UP000054251">
    <property type="component" value="Unassembled WGS sequence"/>
</dbReference>
<evidence type="ECO:0000313" key="3">
    <source>
        <dbReference type="EMBL" id="KRZ99260.1"/>
    </source>
</evidence>
<reference evidence="3 4" key="1">
    <citation type="submission" date="2015-11" db="EMBL/GenBank/DDBJ databases">
        <title>The genome of Debaryomyces fabryi.</title>
        <authorList>
            <person name="Tafer H."/>
            <person name="Lopandic K."/>
        </authorList>
    </citation>
    <scope>NUCLEOTIDE SEQUENCE [LARGE SCALE GENOMIC DNA]</scope>
    <source>
        <strain evidence="3 4">CBS 789</strain>
    </source>
</reference>
<keyword evidence="2" id="KW-1133">Transmembrane helix</keyword>
<feature type="region of interest" description="Disordered" evidence="1">
    <location>
        <begin position="218"/>
        <end position="248"/>
    </location>
</feature>
<feature type="region of interest" description="Disordered" evidence="1">
    <location>
        <begin position="65"/>
        <end position="101"/>
    </location>
</feature>
<dbReference type="AlphaFoldDB" id="A0A0V1PSM7"/>
<feature type="region of interest" description="Disordered" evidence="1">
    <location>
        <begin position="136"/>
        <end position="174"/>
    </location>
</feature>
<keyword evidence="4" id="KW-1185">Reference proteome</keyword>
<dbReference type="GeneID" id="26841986"/>
<dbReference type="EMBL" id="LMYN01000158">
    <property type="protein sequence ID" value="KRZ99260.1"/>
    <property type="molecule type" value="Genomic_DNA"/>
</dbReference>
<comment type="caution">
    <text evidence="3">The sequence shown here is derived from an EMBL/GenBank/DDBJ whole genome shotgun (WGS) entry which is preliminary data.</text>
</comment>
<accession>A0A0V1PSM7</accession>
<evidence type="ECO:0000313" key="4">
    <source>
        <dbReference type="Proteomes" id="UP000054251"/>
    </source>
</evidence>
<sequence length="319" mass="35068">MGYDNRLAVGLGVGIPSAIIIGFCILMWYRNERKQSREDRMDNEIDLGLRDDQLFNQFEEELHKKRGARNKSSLTQEETEVDGNAEKTYQTSLSNGSSSTTNFLDRRAIAGHQKTPSSYDFYESVIPILPPNGYNNVSTQSPASSNNNVQSTSKFNNGSIVSPPHIPNDNFASSNESIIASPTTASNGPDRSLDTLAKQLTGPSYFEKLPSRAATVSLKQRNQITSNNSSSDILTNSFPSSKNQQVQDSAPEVQLGFYSKVPKSSTHSNLADIANGNRVDTADEIDESFEKTNEDSGISPLSIRKNDSHEAFKPDVVFE</sequence>